<protein>
    <recommendedName>
        <fullName evidence="1">RES domain-containing protein</fullName>
    </recommendedName>
</protein>
<dbReference type="InterPro" id="IPR014914">
    <property type="entry name" value="RES_dom"/>
</dbReference>
<dbReference type="Pfam" id="PF08808">
    <property type="entry name" value="RES"/>
    <property type="match status" value="1"/>
</dbReference>
<sequence>MKIYRIASTSHIRELSGYGAAAYGGRWNDVGRAVVYTGSSIALSAWEVRVHLHNNILPRDDLYSVVFLTIPDFGIIDVEQLKSDWKVNQSYTRMLGGQWLDEGKYLCMRVPSAIVHFEYNYLINPEHPMIKDVVIDAVHPFIFDPRTFVY</sequence>
<dbReference type="Proteomes" id="UP000600214">
    <property type="component" value="Unassembled WGS sequence"/>
</dbReference>
<organism evidence="2 3">
    <name type="scientific">Dyadobacter endophyticus</name>
    <dbReference type="NCBI Taxonomy" id="1749036"/>
    <lineage>
        <taxon>Bacteria</taxon>
        <taxon>Pseudomonadati</taxon>
        <taxon>Bacteroidota</taxon>
        <taxon>Cytophagia</taxon>
        <taxon>Cytophagales</taxon>
        <taxon>Spirosomataceae</taxon>
        <taxon>Dyadobacter</taxon>
    </lineage>
</organism>
<comment type="caution">
    <text evidence="2">The sequence shown here is derived from an EMBL/GenBank/DDBJ whole genome shotgun (WGS) entry which is preliminary data.</text>
</comment>
<dbReference type="RefSeq" id="WP_188939390.1">
    <property type="nucleotide sequence ID" value="NZ_BMIA01000009.1"/>
</dbReference>
<evidence type="ECO:0000313" key="3">
    <source>
        <dbReference type="Proteomes" id="UP000600214"/>
    </source>
</evidence>
<dbReference type="SMART" id="SM00953">
    <property type="entry name" value="RES"/>
    <property type="match status" value="1"/>
</dbReference>
<accession>A0ABQ1ZAU2</accession>
<keyword evidence="3" id="KW-1185">Reference proteome</keyword>
<reference evidence="3" key="1">
    <citation type="journal article" date="2019" name="Int. J. Syst. Evol. Microbiol.">
        <title>The Global Catalogue of Microorganisms (GCM) 10K type strain sequencing project: providing services to taxonomists for standard genome sequencing and annotation.</title>
        <authorList>
            <consortium name="The Broad Institute Genomics Platform"/>
            <consortium name="The Broad Institute Genome Sequencing Center for Infectious Disease"/>
            <person name="Wu L."/>
            <person name="Ma J."/>
        </authorList>
    </citation>
    <scope>NUCLEOTIDE SEQUENCE [LARGE SCALE GENOMIC DNA]</scope>
    <source>
        <strain evidence="3">CGMCC 1.15288</strain>
    </source>
</reference>
<name>A0ABQ1ZAU2_9BACT</name>
<dbReference type="EMBL" id="BMIA01000009">
    <property type="protein sequence ID" value="GGH55903.1"/>
    <property type="molecule type" value="Genomic_DNA"/>
</dbReference>
<evidence type="ECO:0000313" key="2">
    <source>
        <dbReference type="EMBL" id="GGH55903.1"/>
    </source>
</evidence>
<proteinExistence type="predicted"/>
<gene>
    <name evidence="2" type="ORF">GCM10007423_63940</name>
</gene>
<evidence type="ECO:0000259" key="1">
    <source>
        <dbReference type="SMART" id="SM00953"/>
    </source>
</evidence>
<feature type="domain" description="RES" evidence="1">
    <location>
        <begin position="14"/>
        <end position="137"/>
    </location>
</feature>